<dbReference type="Proteomes" id="UP001050975">
    <property type="component" value="Unassembled WGS sequence"/>
</dbReference>
<keyword evidence="3" id="KW-1185">Reference proteome</keyword>
<evidence type="ECO:0000313" key="2">
    <source>
        <dbReference type="EMBL" id="GET44342.1"/>
    </source>
</evidence>
<dbReference type="RefSeq" id="WP_226594135.1">
    <property type="nucleotide sequence ID" value="NZ_BLAY01000331.1"/>
</dbReference>
<dbReference type="EMBL" id="BLAY01000331">
    <property type="protein sequence ID" value="GET44342.1"/>
    <property type="molecule type" value="Genomic_DNA"/>
</dbReference>
<name>A0AAV3XN41_9CYAN</name>
<dbReference type="PANTHER" id="PTHR46844">
    <property type="entry name" value="SLR5058 PROTEIN"/>
    <property type="match status" value="1"/>
</dbReference>
<dbReference type="Pfam" id="PF05729">
    <property type="entry name" value="NACHT"/>
    <property type="match status" value="1"/>
</dbReference>
<protein>
    <recommendedName>
        <fullName evidence="1">NACHT domain-containing protein</fullName>
    </recommendedName>
</protein>
<dbReference type="SUPFAM" id="SSF52540">
    <property type="entry name" value="P-loop containing nucleoside triphosphate hydrolases"/>
    <property type="match status" value="1"/>
</dbReference>
<evidence type="ECO:0000259" key="1">
    <source>
        <dbReference type="PROSITE" id="PS50837"/>
    </source>
</evidence>
<evidence type="ECO:0000313" key="3">
    <source>
        <dbReference type="Proteomes" id="UP001050975"/>
    </source>
</evidence>
<dbReference type="InterPro" id="IPR027417">
    <property type="entry name" value="P-loop_NTPase"/>
</dbReference>
<organism evidence="2 3">
    <name type="scientific">Microseira wollei NIES-4236</name>
    <dbReference type="NCBI Taxonomy" id="2530354"/>
    <lineage>
        <taxon>Bacteria</taxon>
        <taxon>Bacillati</taxon>
        <taxon>Cyanobacteriota</taxon>
        <taxon>Cyanophyceae</taxon>
        <taxon>Oscillatoriophycideae</taxon>
        <taxon>Aerosakkonematales</taxon>
        <taxon>Aerosakkonemataceae</taxon>
        <taxon>Microseira</taxon>
    </lineage>
</organism>
<accession>A0AAV3XN41</accession>
<gene>
    <name evidence="2" type="ORF">MiSe_91680</name>
</gene>
<dbReference type="Gene3D" id="3.40.50.300">
    <property type="entry name" value="P-loop containing nucleotide triphosphate hydrolases"/>
    <property type="match status" value="1"/>
</dbReference>
<proteinExistence type="predicted"/>
<reference evidence="2" key="1">
    <citation type="submission" date="2019-10" db="EMBL/GenBank/DDBJ databases">
        <title>Draft genome sequece of Microseira wollei NIES-4236.</title>
        <authorList>
            <person name="Yamaguchi H."/>
            <person name="Suzuki S."/>
            <person name="Kawachi M."/>
        </authorList>
    </citation>
    <scope>NUCLEOTIDE SEQUENCE</scope>
    <source>
        <strain evidence="2">NIES-4236</strain>
    </source>
</reference>
<dbReference type="AlphaFoldDB" id="A0AAV3XN41"/>
<feature type="domain" description="NACHT" evidence="1">
    <location>
        <begin position="193"/>
        <end position="317"/>
    </location>
</feature>
<dbReference type="InterPro" id="IPR007111">
    <property type="entry name" value="NACHT_NTPase"/>
</dbReference>
<sequence length="509" mass="58410">MQLLPRQFLAELAQKYDLSPEQEEAFVASFSSKENDSEVARTIGISESALSTRMSGVYGKFSIGGKGPGKLRKLHDFLLKEYQKSNPSGTLGFSNKASEIDELVREVRSRLLPFITASDSPIGTMRMLSVNRSVPVDKIYIDLNVLEQLSCSSYFSDWRHKFDPDNRHDFDRLGLGRVRERRVEALSAVKDYPKLMMLGKPGAGKTTLLKSLAVECVQPETELFANLVPLFVTLRDFAKEARSKTQSWKLLDYLTWLLAEVWNGCDRASAEQILMQERSLVLLDGLDEVPPDDLENVLDAVREFGYRFNRLVITCRTQSQQYLDGFTDVEVADFTPQQVDRFVDNWFKIVDSGSQVSLAPQLQQQLRQKENKAIAELAVTPVLLNLICVVFQDRQGNLPEKRFQLYDHAMRLLLERLKRQPIDETLDFAAKEKFLAELAFMLFQNNDYFPEERTLAEFIESCFGYDRFAARKILEIFETETGLLIERSAGYWSFSHLTFHEYFVSKKIV</sequence>
<dbReference type="PROSITE" id="PS50837">
    <property type="entry name" value="NACHT"/>
    <property type="match status" value="1"/>
</dbReference>
<dbReference type="PANTHER" id="PTHR46844:SF1">
    <property type="entry name" value="SLR5058 PROTEIN"/>
    <property type="match status" value="1"/>
</dbReference>
<comment type="caution">
    <text evidence="2">The sequence shown here is derived from an EMBL/GenBank/DDBJ whole genome shotgun (WGS) entry which is preliminary data.</text>
</comment>